<evidence type="ECO:0000256" key="1">
    <source>
        <dbReference type="ARBA" id="ARBA00006547"/>
    </source>
</evidence>
<dbReference type="PANTHER" id="PTHR11786:SF0">
    <property type="entry name" value="ARYLAMINE N-ACETYLTRANSFERASE 4-RELATED"/>
    <property type="match status" value="1"/>
</dbReference>
<comment type="caution">
    <text evidence="2">The sequence shown here is derived from an EMBL/GenBank/DDBJ whole genome shotgun (WGS) entry which is preliminary data.</text>
</comment>
<dbReference type="Gene3D" id="2.40.128.150">
    <property type="entry name" value="Cysteine proteinases"/>
    <property type="match status" value="1"/>
</dbReference>
<dbReference type="PANTHER" id="PTHR11786">
    <property type="entry name" value="N-HYDROXYARYLAMINE O-ACETYLTRANSFERASE"/>
    <property type="match status" value="1"/>
</dbReference>
<keyword evidence="3" id="KW-1185">Reference proteome</keyword>
<name>A0ABT9FTZ4_9BACL</name>
<dbReference type="RefSeq" id="WP_305755830.1">
    <property type="nucleotide sequence ID" value="NZ_JAPCKK010000018.1"/>
</dbReference>
<dbReference type="Pfam" id="PF00797">
    <property type="entry name" value="Acetyltransf_2"/>
    <property type="match status" value="1"/>
</dbReference>
<evidence type="ECO:0000313" key="3">
    <source>
        <dbReference type="Proteomes" id="UP001241848"/>
    </source>
</evidence>
<reference evidence="2 3" key="1">
    <citation type="submission" date="2022-10" db="EMBL/GenBank/DDBJ databases">
        <title>Paenibacillus description and whole genome data of maize root bacterial community.</title>
        <authorList>
            <person name="Marton D."/>
            <person name="Farkas M."/>
            <person name="Cserhati M."/>
        </authorList>
    </citation>
    <scope>NUCLEOTIDE SEQUENCE [LARGE SCALE GENOMIC DNA]</scope>
    <source>
        <strain evidence="2 3">P96</strain>
    </source>
</reference>
<organism evidence="2 3">
    <name type="scientific">Paenibacillus zeirhizosphaerae</name>
    <dbReference type="NCBI Taxonomy" id="2987519"/>
    <lineage>
        <taxon>Bacteria</taxon>
        <taxon>Bacillati</taxon>
        <taxon>Bacillota</taxon>
        <taxon>Bacilli</taxon>
        <taxon>Bacillales</taxon>
        <taxon>Paenibacillaceae</taxon>
        <taxon>Paenibacillus</taxon>
    </lineage>
</organism>
<proteinExistence type="inferred from homology"/>
<dbReference type="Proteomes" id="UP001241848">
    <property type="component" value="Unassembled WGS sequence"/>
</dbReference>
<dbReference type="Gene3D" id="3.30.2140.10">
    <property type="entry name" value="Arylamine N-acetyltransferase"/>
    <property type="match status" value="1"/>
</dbReference>
<sequence>MLQYEETKAYLKRLGIADIEPPTLAYLCKLHQAHVENMTWQTIDIVSGNPVPIDLRSSIQLMINGRSGYCFHLNGAFGELLRTLGYKVSWHRAGVQPLGQEPRINSFHLGLSVTLLNEQQEEEIWIADVGLGDMPYGPLPIRAGSYAQGPFQYQVTASVIDPNGWRMVHDPMGSSAGVDYERESLQRVDEFIPKHEIYSQSPESPWIHLFLVRNRHAEGSNELKGCIWKKREGDRIEKTEILTKSMWLEVLGDVFHEKLVNYSSLERDALWKRVWHLHEQWKREQTAAD</sequence>
<dbReference type="SUPFAM" id="SSF54001">
    <property type="entry name" value="Cysteine proteinases"/>
    <property type="match status" value="1"/>
</dbReference>
<dbReference type="InterPro" id="IPR038765">
    <property type="entry name" value="Papain-like_cys_pep_sf"/>
</dbReference>
<accession>A0ABT9FTZ4</accession>
<dbReference type="EMBL" id="JAPCKK010000018">
    <property type="protein sequence ID" value="MDP4098212.1"/>
    <property type="molecule type" value="Genomic_DNA"/>
</dbReference>
<gene>
    <name evidence="2" type="ORF">OIN60_15750</name>
</gene>
<evidence type="ECO:0000313" key="2">
    <source>
        <dbReference type="EMBL" id="MDP4098212.1"/>
    </source>
</evidence>
<protein>
    <submittedName>
        <fullName evidence="2">Arylamine N-acetyltransferase</fullName>
    </submittedName>
</protein>
<dbReference type="InterPro" id="IPR001447">
    <property type="entry name" value="Arylamine_N-AcTrfase"/>
</dbReference>
<comment type="similarity">
    <text evidence="1">Belongs to the arylamine N-acetyltransferase family.</text>
</comment>